<comment type="caution">
    <text evidence="1">The sequence shown here is derived from an EMBL/GenBank/DDBJ whole genome shotgun (WGS) entry which is preliminary data.</text>
</comment>
<proteinExistence type="predicted"/>
<keyword evidence="1" id="KW-0418">Kinase</keyword>
<dbReference type="AlphaFoldDB" id="A0A103XBP1"/>
<dbReference type="Gene3D" id="3.30.200.20">
    <property type="entry name" value="Phosphorylase Kinase, domain 1"/>
    <property type="match status" value="1"/>
</dbReference>
<accession>A0A103XBP1</accession>
<sequence length="70" mass="8117">MAWLGCLIDTGSRERRHGSCQIFLAFHRHGGFGHVVLCKNKLDGRQYAVKKIRLKDKNPPLDDRILRYPI</sequence>
<reference evidence="1 2" key="1">
    <citation type="journal article" date="2016" name="Sci. Rep.">
        <title>The genome sequence of the outbreeding globe artichoke constructed de novo incorporating a phase-aware low-pass sequencing strategy of F1 progeny.</title>
        <authorList>
            <person name="Scaglione D."/>
            <person name="Reyes-Chin-Wo S."/>
            <person name="Acquadro A."/>
            <person name="Froenicke L."/>
            <person name="Portis E."/>
            <person name="Beitel C."/>
            <person name="Tirone M."/>
            <person name="Mauro R."/>
            <person name="Lo Monaco A."/>
            <person name="Mauromicale G."/>
            <person name="Faccioli P."/>
            <person name="Cattivelli L."/>
            <person name="Rieseberg L."/>
            <person name="Michelmore R."/>
            <person name="Lanteri S."/>
        </authorList>
    </citation>
    <scope>NUCLEOTIDE SEQUENCE [LARGE SCALE GENOMIC DNA]</scope>
    <source>
        <strain evidence="1">2C</strain>
    </source>
</reference>
<protein>
    <submittedName>
        <fullName evidence="1">Protein kinase-like domain-containing protein</fullName>
    </submittedName>
</protein>
<dbReference type="Gramene" id="KVH87755">
    <property type="protein sequence ID" value="KVH87755"/>
    <property type="gene ID" value="Ccrd_024959"/>
</dbReference>
<keyword evidence="1" id="KW-0808">Transferase</keyword>
<dbReference type="STRING" id="59895.A0A103XBP1"/>
<dbReference type="EMBL" id="LEKV01005868">
    <property type="protein sequence ID" value="KVH87755.1"/>
    <property type="molecule type" value="Genomic_DNA"/>
</dbReference>
<keyword evidence="2" id="KW-1185">Reference proteome</keyword>
<gene>
    <name evidence="1" type="ORF">Ccrd_024959</name>
</gene>
<evidence type="ECO:0000313" key="2">
    <source>
        <dbReference type="Proteomes" id="UP000243975"/>
    </source>
</evidence>
<dbReference type="SUPFAM" id="SSF56112">
    <property type="entry name" value="Protein kinase-like (PK-like)"/>
    <property type="match status" value="1"/>
</dbReference>
<name>A0A103XBP1_CYNCS</name>
<organism evidence="1 2">
    <name type="scientific">Cynara cardunculus var. scolymus</name>
    <name type="common">Globe artichoke</name>
    <name type="synonym">Cynara scolymus</name>
    <dbReference type="NCBI Taxonomy" id="59895"/>
    <lineage>
        <taxon>Eukaryota</taxon>
        <taxon>Viridiplantae</taxon>
        <taxon>Streptophyta</taxon>
        <taxon>Embryophyta</taxon>
        <taxon>Tracheophyta</taxon>
        <taxon>Spermatophyta</taxon>
        <taxon>Magnoliopsida</taxon>
        <taxon>eudicotyledons</taxon>
        <taxon>Gunneridae</taxon>
        <taxon>Pentapetalae</taxon>
        <taxon>asterids</taxon>
        <taxon>campanulids</taxon>
        <taxon>Asterales</taxon>
        <taxon>Asteraceae</taxon>
        <taxon>Carduoideae</taxon>
        <taxon>Cardueae</taxon>
        <taxon>Carduinae</taxon>
        <taxon>Cynara</taxon>
    </lineage>
</organism>
<dbReference type="GO" id="GO:0016301">
    <property type="term" value="F:kinase activity"/>
    <property type="evidence" value="ECO:0007669"/>
    <property type="project" value="UniProtKB-KW"/>
</dbReference>
<evidence type="ECO:0000313" key="1">
    <source>
        <dbReference type="EMBL" id="KVH87755.1"/>
    </source>
</evidence>
<dbReference type="InterPro" id="IPR011009">
    <property type="entry name" value="Kinase-like_dom_sf"/>
</dbReference>
<dbReference type="Proteomes" id="UP000243975">
    <property type="component" value="Unassembled WGS sequence"/>
</dbReference>